<evidence type="ECO:0000313" key="2">
    <source>
        <dbReference type="EMBL" id="AYF99539.1"/>
    </source>
</evidence>
<accession>A0A387BF61</accession>
<dbReference type="KEGG" id="lyd:D7I47_09905"/>
<keyword evidence="3" id="KW-1185">Reference proteome</keyword>
<dbReference type="Pfam" id="PF04993">
    <property type="entry name" value="TfoX_N"/>
    <property type="match status" value="1"/>
</dbReference>
<dbReference type="AlphaFoldDB" id="A0A387BF61"/>
<evidence type="ECO:0000313" key="3">
    <source>
        <dbReference type="Proteomes" id="UP000278886"/>
    </source>
</evidence>
<dbReference type="EMBL" id="CP032630">
    <property type="protein sequence ID" value="AYF99539.1"/>
    <property type="molecule type" value="Genomic_DNA"/>
</dbReference>
<name>A0A387BF61_9MICO</name>
<reference evidence="3" key="1">
    <citation type="submission" date="2018-09" db="EMBL/GenBank/DDBJ databases">
        <title>Genome sequencing of strain 2DFWR-13.</title>
        <authorList>
            <person name="Heo J."/>
            <person name="Kim S.-J."/>
            <person name="Kwon S.-W."/>
        </authorList>
    </citation>
    <scope>NUCLEOTIDE SEQUENCE [LARGE SCALE GENOMIC DNA]</scope>
    <source>
        <strain evidence="3">2DFWR-13</strain>
    </source>
</reference>
<dbReference type="Proteomes" id="UP000278886">
    <property type="component" value="Chromosome"/>
</dbReference>
<organism evidence="2 3">
    <name type="scientific">Protaetiibacter intestinalis</name>
    <dbReference type="NCBI Taxonomy" id="2419774"/>
    <lineage>
        <taxon>Bacteria</taxon>
        <taxon>Bacillati</taxon>
        <taxon>Actinomycetota</taxon>
        <taxon>Actinomycetes</taxon>
        <taxon>Micrococcales</taxon>
        <taxon>Microbacteriaceae</taxon>
        <taxon>Protaetiibacter</taxon>
    </lineage>
</organism>
<proteinExistence type="predicted"/>
<dbReference type="SUPFAM" id="SSF159894">
    <property type="entry name" value="YgaC/TfoX-N like"/>
    <property type="match status" value="1"/>
</dbReference>
<dbReference type="InterPro" id="IPR007076">
    <property type="entry name" value="TfoX_N"/>
</dbReference>
<protein>
    <recommendedName>
        <fullName evidence="1">TfoX N-terminal domain-containing protein</fullName>
    </recommendedName>
</protein>
<sequence>MTDAERRAADASRARLGALTAPLLARPGVSWGRMFSTEGLGIRGKIFAVVVHDGGLMVKVPEPRADELVADGAVVRMVMRGRELREWVVSAPAASDAEWLALVEEAYVYLDEITP</sequence>
<evidence type="ECO:0000259" key="1">
    <source>
        <dbReference type="Pfam" id="PF04993"/>
    </source>
</evidence>
<feature type="domain" description="TfoX N-terminal" evidence="1">
    <location>
        <begin position="29"/>
        <end position="101"/>
    </location>
</feature>
<gene>
    <name evidence="2" type="ORF">D7I47_09905</name>
</gene>